<accession>D2VT62</accession>
<organism evidence="2">
    <name type="scientific">Naegleria gruberi</name>
    <name type="common">Amoeba</name>
    <dbReference type="NCBI Taxonomy" id="5762"/>
    <lineage>
        <taxon>Eukaryota</taxon>
        <taxon>Discoba</taxon>
        <taxon>Heterolobosea</taxon>
        <taxon>Tetramitia</taxon>
        <taxon>Eutetramitia</taxon>
        <taxon>Vahlkampfiidae</taxon>
        <taxon>Naegleria</taxon>
    </lineage>
</organism>
<keyword evidence="2" id="KW-1185">Reference proteome</keyword>
<dbReference type="Proteomes" id="UP000006671">
    <property type="component" value="Unassembled WGS sequence"/>
</dbReference>
<proteinExistence type="predicted"/>
<evidence type="ECO:0000313" key="2">
    <source>
        <dbReference type="Proteomes" id="UP000006671"/>
    </source>
</evidence>
<protein>
    <submittedName>
        <fullName evidence="1">Predicted protein</fullName>
    </submittedName>
</protein>
<dbReference type="AlphaFoldDB" id="D2VT62"/>
<reference evidence="1 2" key="1">
    <citation type="journal article" date="2010" name="Cell">
        <title>The genome of Naegleria gruberi illuminates early eukaryotic versatility.</title>
        <authorList>
            <person name="Fritz-Laylin L.K."/>
            <person name="Prochnik S.E."/>
            <person name="Ginger M.L."/>
            <person name="Dacks J.B."/>
            <person name="Carpenter M.L."/>
            <person name="Field M.C."/>
            <person name="Kuo A."/>
            <person name="Paredez A."/>
            <person name="Chapman J."/>
            <person name="Pham J."/>
            <person name="Shu S."/>
            <person name="Neupane R."/>
            <person name="Cipriano M."/>
            <person name="Mancuso J."/>
            <person name="Tu H."/>
            <person name="Salamov A."/>
            <person name="Lindquist E."/>
            <person name="Shapiro H."/>
            <person name="Lucas S."/>
            <person name="Grigoriev I.V."/>
            <person name="Cande W.Z."/>
            <person name="Fulton C."/>
            <person name="Rokhsar D.S."/>
            <person name="Dawson S.C."/>
        </authorList>
    </citation>
    <scope>NUCLEOTIDE SEQUENCE [LARGE SCALE GENOMIC DNA]</scope>
    <source>
        <strain evidence="1 2">NEG-M</strain>
    </source>
</reference>
<dbReference type="SUPFAM" id="SSF101908">
    <property type="entry name" value="Putative isomerase YbhE"/>
    <property type="match status" value="1"/>
</dbReference>
<dbReference type="InParanoid" id="D2VT62"/>
<dbReference type="EMBL" id="GG738895">
    <property type="protein sequence ID" value="EFC40091.1"/>
    <property type="molecule type" value="Genomic_DNA"/>
</dbReference>
<dbReference type="VEuPathDB" id="AmoebaDB:NAEGRDRAFT_52051"/>
<name>D2VT62_NAEGR</name>
<dbReference type="GeneID" id="8854186"/>
<evidence type="ECO:0000313" key="1">
    <source>
        <dbReference type="EMBL" id="EFC40091.1"/>
    </source>
</evidence>
<dbReference type="KEGG" id="ngr:NAEGRDRAFT_52051"/>
<sequence length="588" mass="68406">MQPHHQEESLTRLVFLDPLEKHYTQSLLRNKFTTEKTVLCLGDYSMNLLKTFHLTPVPSNFLITDIKFYQRRKLLLVGHSMGIDGYDLESGEQSFHLESENAVIRMCLVEGNQEEETDVIFATMHHEFGYNVLKFILSQEEIEIVESDLGLLNAKCELTYRKDKKELYVLDVSDGKISVLDGLSMQLKYEIENEFTKRAVCLSLNEYTNELIILTGNNVRIYDYIHNHADDGLNTLVKLYGDEYSICQEMMMIDSVDDLSGMIFDMQTPYFNFLIGKKGMLHIIDGSSPSISKSILGYLNPPQPFNSYYFDKHCKKLFSFDQKHVYQLELKLELNTVEMPLSEEVCNLVEKLEGQLPNIYTQHNSTPIPPSLCYFNSIFWKKPIWFRISDMEKFDSEIEKDTTIAPIRIRKWKQTGIGRSFQFQYSNSSKIWDCNKNIIPDASIIGGGEGKDSIIAIVVRSTEASSKDFPLFIRIDRTLYRCNISKFLSHLEKSIIIVMQYNREVFLKFDFEKMYSNLTAHYLINENSLELDKIELSKAYSSLIHDDLLNLVSKHLSYEISFKGKVYSMLDLYVLAKYYNMHETKQIR</sequence>
<gene>
    <name evidence="1" type="ORF">NAEGRDRAFT_52051</name>
</gene>
<dbReference type="RefSeq" id="XP_002672835.1">
    <property type="nucleotide sequence ID" value="XM_002672789.1"/>
</dbReference>